<gene>
    <name evidence="1" type="ORF">MACJ_003396</name>
</gene>
<organism evidence="1 2">
    <name type="scientific">Theileria orientalis</name>
    <dbReference type="NCBI Taxonomy" id="68886"/>
    <lineage>
        <taxon>Eukaryota</taxon>
        <taxon>Sar</taxon>
        <taxon>Alveolata</taxon>
        <taxon>Apicomplexa</taxon>
        <taxon>Aconoidasida</taxon>
        <taxon>Piroplasmida</taxon>
        <taxon>Theileriidae</taxon>
        <taxon>Theileria</taxon>
    </lineage>
</organism>
<evidence type="ECO:0000313" key="1">
    <source>
        <dbReference type="EMBL" id="UVC54068.1"/>
    </source>
</evidence>
<reference evidence="1" key="1">
    <citation type="submission" date="2022-07" db="EMBL/GenBank/DDBJ databases">
        <title>Evaluation of T. orientalis genome assembly methods using nanopore sequencing and analysis of variation between genomes.</title>
        <authorList>
            <person name="Yam J."/>
            <person name="Micallef M.L."/>
            <person name="Liu M."/>
            <person name="Djordjevic S.P."/>
            <person name="Bogema D.R."/>
            <person name="Jenkins C."/>
        </authorList>
    </citation>
    <scope>NUCLEOTIDE SEQUENCE</scope>
    <source>
        <strain evidence="1">Fish Creek</strain>
    </source>
</reference>
<proteinExistence type="predicted"/>
<accession>A0A976SKC3</accession>
<evidence type="ECO:0000313" key="2">
    <source>
        <dbReference type="Proteomes" id="UP000244803"/>
    </source>
</evidence>
<name>A0A976SKC3_THEOR</name>
<sequence length="10" mass="1332">MYTFKTEKRK</sequence>
<protein>
    <submittedName>
        <fullName evidence="1">Uncharacterized protein</fullName>
    </submittedName>
</protein>
<dbReference type="EMBL" id="CP056065">
    <property type="protein sequence ID" value="UVC54068.1"/>
    <property type="molecule type" value="Genomic_DNA"/>
</dbReference>
<dbReference type="Proteomes" id="UP000244803">
    <property type="component" value="Chromosome 1"/>
</dbReference>